<feature type="compositionally biased region" description="Polar residues" evidence="2">
    <location>
        <begin position="41"/>
        <end position="52"/>
    </location>
</feature>
<dbReference type="PRINTS" id="PR00394">
    <property type="entry name" value="RHSPROTEIN"/>
</dbReference>
<feature type="region of interest" description="Disordered" evidence="2">
    <location>
        <begin position="35"/>
        <end position="68"/>
    </location>
</feature>
<dbReference type="PANTHER" id="PTHR32305">
    <property type="match status" value="1"/>
</dbReference>
<comment type="caution">
    <text evidence="4">The sequence shown here is derived from an EMBL/GenBank/DDBJ whole genome shotgun (WGS) entry which is preliminary data.</text>
</comment>
<keyword evidence="1" id="KW-0677">Repeat</keyword>
<dbReference type="NCBIfam" id="TIGR01643">
    <property type="entry name" value="YD_repeat_2x"/>
    <property type="match status" value="1"/>
</dbReference>
<evidence type="ECO:0000256" key="1">
    <source>
        <dbReference type="ARBA" id="ARBA00022737"/>
    </source>
</evidence>
<evidence type="ECO:0000256" key="2">
    <source>
        <dbReference type="SAM" id="MobiDB-lite"/>
    </source>
</evidence>
<dbReference type="InterPro" id="IPR006530">
    <property type="entry name" value="YD"/>
</dbReference>
<feature type="domain" description="Teneurin-like YD-shell" evidence="3">
    <location>
        <begin position="46"/>
        <end position="340"/>
    </location>
</feature>
<evidence type="ECO:0000313" key="7">
    <source>
        <dbReference type="Proteomes" id="UP000182179"/>
    </source>
</evidence>
<reference evidence="4 6" key="1">
    <citation type="submission" date="2016-08" db="EMBL/GenBank/DDBJ databases">
        <title>Draft genome sequence of Pseudomonas costantinii LMG 22119, type strain isolated from cultivated mushroom (Agaricus bisporus) sporophores.</title>
        <authorList>
            <person name="Tambong J.T."/>
        </authorList>
    </citation>
    <scope>NUCLEOTIDE SEQUENCE [LARGE SCALE GENOMIC DNA]</scope>
    <source>
        <strain evidence="4 6">LMG 22119</strain>
    </source>
</reference>
<accession>A0A1S2UXZ4</accession>
<dbReference type="InterPro" id="IPR050708">
    <property type="entry name" value="T6SS_VgrG/RHS"/>
</dbReference>
<gene>
    <name evidence="4" type="ORF">BFL40_17895</name>
    <name evidence="5" type="ORF">SAMN04515675_3342</name>
</gene>
<dbReference type="NCBIfam" id="TIGR03696">
    <property type="entry name" value="Rhs_assc_core"/>
    <property type="match status" value="1"/>
</dbReference>
<dbReference type="AlphaFoldDB" id="A0A1S2UXZ4"/>
<evidence type="ECO:0000313" key="6">
    <source>
        <dbReference type="Proteomes" id="UP000181661"/>
    </source>
</evidence>
<proteinExistence type="predicted"/>
<dbReference type="Pfam" id="PF25023">
    <property type="entry name" value="TEN_YD-shell"/>
    <property type="match status" value="1"/>
</dbReference>
<dbReference type="Proteomes" id="UP000181661">
    <property type="component" value="Unassembled WGS sequence"/>
</dbReference>
<keyword evidence="7" id="KW-1185">Reference proteome</keyword>
<dbReference type="InterPro" id="IPR022385">
    <property type="entry name" value="Rhs_assc_core"/>
</dbReference>
<name>A0A1S2UXZ4_9PSED</name>
<dbReference type="Gene3D" id="2.180.10.10">
    <property type="entry name" value="RHS repeat-associated core"/>
    <property type="match status" value="1"/>
</dbReference>
<protein>
    <submittedName>
        <fullName evidence="5">RHS repeat-associated core domain-containing protein</fullName>
    </submittedName>
</protein>
<evidence type="ECO:0000313" key="5">
    <source>
        <dbReference type="EMBL" id="SED96295.1"/>
    </source>
</evidence>
<reference evidence="5 7" key="2">
    <citation type="submission" date="2016-10" db="EMBL/GenBank/DDBJ databases">
        <authorList>
            <person name="Varghese N."/>
            <person name="Submissions S."/>
        </authorList>
    </citation>
    <scope>NUCLEOTIDE SEQUENCE [LARGE SCALE GENOMIC DNA]</scope>
    <source>
        <strain evidence="5 7">BS2773</strain>
    </source>
</reference>
<dbReference type="EMBL" id="FNTS01000002">
    <property type="protein sequence ID" value="SED96295.1"/>
    <property type="molecule type" value="Genomic_DNA"/>
</dbReference>
<evidence type="ECO:0000313" key="4">
    <source>
        <dbReference type="EMBL" id="OIN51382.1"/>
    </source>
</evidence>
<dbReference type="InterPro" id="IPR056823">
    <property type="entry name" value="TEN-like_YD-shell"/>
</dbReference>
<dbReference type="EMBL" id="MDDR01000034">
    <property type="protein sequence ID" value="OIN51382.1"/>
    <property type="molecule type" value="Genomic_DNA"/>
</dbReference>
<organism evidence="4 6">
    <name type="scientific">Pseudomonas costantinii</name>
    <dbReference type="NCBI Taxonomy" id="168469"/>
    <lineage>
        <taxon>Bacteria</taxon>
        <taxon>Pseudomonadati</taxon>
        <taxon>Pseudomonadota</taxon>
        <taxon>Gammaproteobacteria</taxon>
        <taxon>Pseudomonadales</taxon>
        <taxon>Pseudomonadaceae</taxon>
        <taxon>Pseudomonas</taxon>
    </lineage>
</organism>
<dbReference type="PANTHER" id="PTHR32305:SF15">
    <property type="entry name" value="PROTEIN RHSA-RELATED"/>
    <property type="match status" value="1"/>
</dbReference>
<dbReference type="Proteomes" id="UP000182179">
    <property type="component" value="Unassembled WGS sequence"/>
</dbReference>
<sequence>MPDGRWLNRLYYGSGHLHQLNLDGRVISDFERDRPHREVQRTQGQLKTSTAYDRSGRVRSRQRRSIDQPWQLPPLVETDYSYDPSDNLIGRRRTDRQEHLGYDSTGRILASHQVGHSETYAYDAAANLLDNPVQGGLVRHNRLLTYQDKRYKYDAFGRVIEKRSAVRGLQRFVYDAESRLVEVRNGNGSVVRMTYDPLGRRIEKTEHAADDHPLGVTQFTWDGLRLLQEHKHSQTSLYIYQDYGYEPLARVDGTGPLQKIRYYHNDLNGLPEQLTKADGHDVWHATYQVWGNTREEVREAYFLEEQNLRFQGQYLDRETGLHFNTLRFYDPEVGRFTTPDPIGLSGGINLYAYAKNPIEWVDPLGLTCTKAFNKRQNISKRWVSKLSGKTPDHIEAALLKKGFTKSITNLNTNKTQHTQFTRVTKSGQNKDVLDYHPGGGVHQASYWKVYRNGEVQGRIAPKDFVKYEKIVDSPVYVDGALMNAPK</sequence>
<evidence type="ECO:0000259" key="3">
    <source>
        <dbReference type="Pfam" id="PF25023"/>
    </source>
</evidence>